<evidence type="ECO:0000256" key="7">
    <source>
        <dbReference type="ARBA" id="ARBA00048277"/>
    </source>
</evidence>
<dbReference type="CDD" id="cd05917">
    <property type="entry name" value="FACL_like_2"/>
    <property type="match status" value="1"/>
</dbReference>
<accession>A0AAD5PX12</accession>
<evidence type="ECO:0000313" key="10">
    <source>
        <dbReference type="EMBL" id="KAI9563056.1"/>
    </source>
</evidence>
<dbReference type="InterPro" id="IPR000873">
    <property type="entry name" value="AMP-dep_synth/lig_dom"/>
</dbReference>
<dbReference type="Proteomes" id="UP000820818">
    <property type="component" value="Linkage Group LG2"/>
</dbReference>
<dbReference type="InterPro" id="IPR042099">
    <property type="entry name" value="ANL_N_sf"/>
</dbReference>
<dbReference type="Gene3D" id="3.40.50.12780">
    <property type="entry name" value="N-terminal domain of ligase-like"/>
    <property type="match status" value="1"/>
</dbReference>
<name>A0AAD5PX12_9CRUS</name>
<evidence type="ECO:0000256" key="2">
    <source>
        <dbReference type="ARBA" id="ARBA00022598"/>
    </source>
</evidence>
<comment type="catalytic activity">
    <reaction evidence="6">
        <text>octanoate + ATP + CoA = octanoyl-CoA + AMP + diphosphate</text>
        <dbReference type="Rhea" id="RHEA:33631"/>
        <dbReference type="ChEBI" id="CHEBI:25646"/>
        <dbReference type="ChEBI" id="CHEBI:30616"/>
        <dbReference type="ChEBI" id="CHEBI:33019"/>
        <dbReference type="ChEBI" id="CHEBI:57287"/>
        <dbReference type="ChEBI" id="CHEBI:57386"/>
        <dbReference type="ChEBI" id="CHEBI:456215"/>
    </reaction>
</comment>
<evidence type="ECO:0000256" key="3">
    <source>
        <dbReference type="ARBA" id="ARBA00037247"/>
    </source>
</evidence>
<dbReference type="AlphaFoldDB" id="A0AAD5PX12"/>
<evidence type="ECO:0000256" key="6">
    <source>
        <dbReference type="ARBA" id="ARBA00047319"/>
    </source>
</evidence>
<feature type="domain" description="AMP-binding enzyme C-terminal" evidence="9">
    <location>
        <begin position="510"/>
        <end position="585"/>
    </location>
</feature>
<dbReference type="SUPFAM" id="SSF56801">
    <property type="entry name" value="Acetyl-CoA synthetase-like"/>
    <property type="match status" value="1"/>
</dbReference>
<comment type="similarity">
    <text evidence="1">Belongs to the ATP-dependent AMP-binding enzyme family.</text>
</comment>
<comment type="function">
    <text evidence="3">Acyl-CoA synthases catalyze the initial reaction in fatty acid metabolism, by forming a thioester with CoA. Has some preference toward medium-chain substrates. Plays a role in adipocyte differentiation.</text>
</comment>
<dbReference type="EC" id="6.2.1.2" evidence="4"/>
<evidence type="ECO:0000256" key="1">
    <source>
        <dbReference type="ARBA" id="ARBA00006432"/>
    </source>
</evidence>
<dbReference type="Gene3D" id="3.30.300.30">
    <property type="match status" value="1"/>
</dbReference>
<dbReference type="PANTHER" id="PTHR43201:SF5">
    <property type="entry name" value="MEDIUM-CHAIN ACYL-COA LIGASE ACSF2, MITOCHONDRIAL"/>
    <property type="match status" value="1"/>
</dbReference>
<dbReference type="FunFam" id="3.40.50.12780:FF:000003">
    <property type="entry name" value="Long-chain-fatty-acid--CoA ligase FadD"/>
    <property type="match status" value="1"/>
</dbReference>
<evidence type="ECO:0000256" key="4">
    <source>
        <dbReference type="ARBA" id="ARBA00039009"/>
    </source>
</evidence>
<sequence>MSCFMKISRSKWFNHLKPQNSSLTCTSCFSSTSSFSHRKDNKKKYEHSYVCGPGTTPLLGQTIGQLLQSASDKHGDSEAVIVVHQKIRKTYQQLLHDADQLAAGFVSLKMQRGDRIGIWGPNSYEWALTQWAAARAGLILVNVNPSYQPMELKYALNKVGIKALVAAESFKNRDYYSILNEAVPEIKETNEMNFISSSEVPSLRSVIMISDNIVKGTWRFQDVMKLGGNNELKEIHGIQRKIQFDEPANIQFTSGTTGNPKGATLTHHNIVNNGYLMGLRTGYHLKAHRLCLPVPLYHCFGCVMGVLSAVSHGGSYVLSSPAFSAREAVKAVEQERCTSLYGTPTMFVDILNLPDLKSYDLSSLSTGYMAGAPCPQSIVKAVVHDLHMKDFVVAYGMTETSPVTFSGYSSDPLDVRHSTIGFPSDYTEVKVVNEQGEIVPVNTPGELCTRGYSTMLKYWDDDEKTKETISPDRWLRTGDIAVINENGYGQIVGRAKDMLIRGGENIYPREIEELLHTHPAVAEAHVIGVPDVRLGEEVCAWVRLRPNCSVTESDLRNFCREKVAYFKIPKYILFRDDFPKTVTGKIQKFRMREITVNELNLDS</sequence>
<reference evidence="10 11" key="1">
    <citation type="submission" date="2022-05" db="EMBL/GenBank/DDBJ databases">
        <title>A multi-omics perspective on studying reproductive biology in Daphnia sinensis.</title>
        <authorList>
            <person name="Jia J."/>
        </authorList>
    </citation>
    <scope>NUCLEOTIDE SEQUENCE [LARGE SCALE GENOMIC DNA]</scope>
    <source>
        <strain evidence="10 11">WSL</strain>
    </source>
</reference>
<dbReference type="PANTHER" id="PTHR43201">
    <property type="entry name" value="ACYL-COA SYNTHETASE"/>
    <property type="match status" value="1"/>
</dbReference>
<organism evidence="10 11">
    <name type="scientific">Daphnia sinensis</name>
    <dbReference type="NCBI Taxonomy" id="1820382"/>
    <lineage>
        <taxon>Eukaryota</taxon>
        <taxon>Metazoa</taxon>
        <taxon>Ecdysozoa</taxon>
        <taxon>Arthropoda</taxon>
        <taxon>Crustacea</taxon>
        <taxon>Branchiopoda</taxon>
        <taxon>Diplostraca</taxon>
        <taxon>Cladocera</taxon>
        <taxon>Anomopoda</taxon>
        <taxon>Daphniidae</taxon>
        <taxon>Daphnia</taxon>
        <taxon>Daphnia similis group</taxon>
    </lineage>
</organism>
<dbReference type="PROSITE" id="PS00455">
    <property type="entry name" value="AMP_BINDING"/>
    <property type="match status" value="1"/>
</dbReference>
<gene>
    <name evidence="10" type="ORF">GHT06_010513</name>
</gene>
<dbReference type="GO" id="GO:0006631">
    <property type="term" value="P:fatty acid metabolic process"/>
    <property type="evidence" value="ECO:0007669"/>
    <property type="project" value="TreeGrafter"/>
</dbReference>
<evidence type="ECO:0000259" key="9">
    <source>
        <dbReference type="Pfam" id="PF13193"/>
    </source>
</evidence>
<dbReference type="InterPro" id="IPR025110">
    <property type="entry name" value="AMP-bd_C"/>
</dbReference>
<dbReference type="EMBL" id="WJBH02000002">
    <property type="protein sequence ID" value="KAI9563056.1"/>
    <property type="molecule type" value="Genomic_DNA"/>
</dbReference>
<keyword evidence="11" id="KW-1185">Reference proteome</keyword>
<evidence type="ECO:0000256" key="5">
    <source>
        <dbReference type="ARBA" id="ARBA00039638"/>
    </source>
</evidence>
<protein>
    <recommendedName>
        <fullName evidence="5">Medium-chain acyl-CoA ligase ACSF2, mitochondrial</fullName>
        <ecNumber evidence="4">6.2.1.2</ecNumber>
    </recommendedName>
</protein>
<feature type="domain" description="AMP-dependent synthetase/ligase" evidence="8">
    <location>
        <begin position="69"/>
        <end position="459"/>
    </location>
</feature>
<dbReference type="Pfam" id="PF00501">
    <property type="entry name" value="AMP-binding"/>
    <property type="match status" value="1"/>
</dbReference>
<dbReference type="Pfam" id="PF13193">
    <property type="entry name" value="AMP-binding_C"/>
    <property type="match status" value="1"/>
</dbReference>
<comment type="caution">
    <text evidence="10">The sequence shown here is derived from an EMBL/GenBank/DDBJ whole genome shotgun (WGS) entry which is preliminary data.</text>
</comment>
<comment type="catalytic activity">
    <reaction evidence="7">
        <text>a medium-chain fatty acid + ATP + CoA = a medium-chain fatty acyl-CoA + AMP + diphosphate</text>
        <dbReference type="Rhea" id="RHEA:48340"/>
        <dbReference type="ChEBI" id="CHEBI:30616"/>
        <dbReference type="ChEBI" id="CHEBI:33019"/>
        <dbReference type="ChEBI" id="CHEBI:57287"/>
        <dbReference type="ChEBI" id="CHEBI:59558"/>
        <dbReference type="ChEBI" id="CHEBI:90546"/>
        <dbReference type="ChEBI" id="CHEBI:456215"/>
        <dbReference type="EC" id="6.2.1.2"/>
    </reaction>
</comment>
<evidence type="ECO:0000313" key="11">
    <source>
        <dbReference type="Proteomes" id="UP000820818"/>
    </source>
</evidence>
<dbReference type="FunFam" id="3.30.300.30:FF:000008">
    <property type="entry name" value="2,3-dihydroxybenzoate-AMP ligase"/>
    <property type="match status" value="1"/>
</dbReference>
<dbReference type="InterPro" id="IPR045851">
    <property type="entry name" value="AMP-bd_C_sf"/>
</dbReference>
<dbReference type="GO" id="GO:0031956">
    <property type="term" value="F:medium-chain fatty acid-CoA ligase activity"/>
    <property type="evidence" value="ECO:0007669"/>
    <property type="project" value="UniProtKB-EC"/>
</dbReference>
<keyword evidence="2" id="KW-0436">Ligase</keyword>
<proteinExistence type="inferred from homology"/>
<evidence type="ECO:0000259" key="8">
    <source>
        <dbReference type="Pfam" id="PF00501"/>
    </source>
</evidence>
<dbReference type="InterPro" id="IPR020845">
    <property type="entry name" value="AMP-binding_CS"/>
</dbReference>